<gene>
    <name evidence="2" type="ORF">SHERM_19961</name>
</gene>
<dbReference type="GO" id="GO:0009408">
    <property type="term" value="P:response to heat"/>
    <property type="evidence" value="ECO:0007669"/>
    <property type="project" value="InterPro"/>
</dbReference>
<feature type="compositionally biased region" description="Basic and acidic residues" evidence="1">
    <location>
        <begin position="8"/>
        <end position="17"/>
    </location>
</feature>
<comment type="caution">
    <text evidence="2">The sequence shown here is derived from an EMBL/GenBank/DDBJ whole genome shotgun (WGS) entry which is preliminary data.</text>
</comment>
<dbReference type="EMBL" id="CACSLK010023397">
    <property type="protein sequence ID" value="CAA0822490.1"/>
    <property type="molecule type" value="Genomic_DNA"/>
</dbReference>
<proteinExistence type="predicted"/>
<organism evidence="2 3">
    <name type="scientific">Striga hermonthica</name>
    <name type="common">Purple witchweed</name>
    <name type="synonym">Buchnera hermonthica</name>
    <dbReference type="NCBI Taxonomy" id="68872"/>
    <lineage>
        <taxon>Eukaryota</taxon>
        <taxon>Viridiplantae</taxon>
        <taxon>Streptophyta</taxon>
        <taxon>Embryophyta</taxon>
        <taxon>Tracheophyta</taxon>
        <taxon>Spermatophyta</taxon>
        <taxon>Magnoliopsida</taxon>
        <taxon>eudicotyledons</taxon>
        <taxon>Gunneridae</taxon>
        <taxon>Pentapetalae</taxon>
        <taxon>asterids</taxon>
        <taxon>lamiids</taxon>
        <taxon>Lamiales</taxon>
        <taxon>Orobanchaceae</taxon>
        <taxon>Buchnereae</taxon>
        <taxon>Striga</taxon>
    </lineage>
</organism>
<evidence type="ECO:0000256" key="1">
    <source>
        <dbReference type="SAM" id="MobiDB-lite"/>
    </source>
</evidence>
<feature type="region of interest" description="Disordered" evidence="1">
    <location>
        <begin position="1"/>
        <end position="29"/>
    </location>
</feature>
<accession>A0A9N7RA42</accession>
<feature type="region of interest" description="Disordered" evidence="1">
    <location>
        <begin position="98"/>
        <end position="120"/>
    </location>
</feature>
<protein>
    <submittedName>
        <fullName evidence="2">Nodulin-related protein 1</fullName>
    </submittedName>
</protein>
<sequence>MDFLSNLSKKDESKHNPNDATAEPDQIKPTKSDLIHSAKVMADVAQAHLRHEPNKYNEAEVANATADLLNSAAEYGKLDEKGIGKYVDKAEGYLRHYHSSGEHDAAGGGGGKTEGDFANK</sequence>
<name>A0A9N7RA42_STRHE</name>
<dbReference type="PANTHER" id="PTHR35098:SF1">
    <property type="entry name" value="NODULIN-RELATED PROTEIN 2"/>
    <property type="match status" value="1"/>
</dbReference>
<dbReference type="OrthoDB" id="695806at2759"/>
<dbReference type="AlphaFoldDB" id="A0A9N7RA42"/>
<reference evidence="2" key="1">
    <citation type="submission" date="2019-12" db="EMBL/GenBank/DDBJ databases">
        <authorList>
            <person name="Scholes J."/>
        </authorList>
    </citation>
    <scope>NUCLEOTIDE SEQUENCE</scope>
</reference>
<keyword evidence="3" id="KW-1185">Reference proteome</keyword>
<dbReference type="InterPro" id="IPR040294">
    <property type="entry name" value="Nodulin-rel_1/2"/>
</dbReference>
<evidence type="ECO:0000313" key="3">
    <source>
        <dbReference type="Proteomes" id="UP001153555"/>
    </source>
</evidence>
<dbReference type="Proteomes" id="UP001153555">
    <property type="component" value="Unassembled WGS sequence"/>
</dbReference>
<evidence type="ECO:0000313" key="2">
    <source>
        <dbReference type="EMBL" id="CAA0822490.1"/>
    </source>
</evidence>
<dbReference type="GO" id="GO:0010115">
    <property type="term" value="P:regulation of abscisic acid biosynthetic process"/>
    <property type="evidence" value="ECO:0007669"/>
    <property type="project" value="InterPro"/>
</dbReference>
<dbReference type="PANTHER" id="PTHR35098">
    <property type="entry name" value="EXPRESSED PROTEIN"/>
    <property type="match status" value="1"/>
</dbReference>